<dbReference type="Pfam" id="PF13456">
    <property type="entry name" value="RVT_3"/>
    <property type="match status" value="1"/>
</dbReference>
<feature type="domain" description="RNase H type-1" evidence="2">
    <location>
        <begin position="7"/>
        <end position="127"/>
    </location>
</feature>
<keyword evidence="1" id="KW-0812">Transmembrane</keyword>
<evidence type="ECO:0000313" key="3">
    <source>
        <dbReference type="EMBL" id="KAK9986583.1"/>
    </source>
</evidence>
<keyword evidence="4" id="KW-1185">Reference proteome</keyword>
<gene>
    <name evidence="3" type="ORF">SO802_031534</name>
</gene>
<dbReference type="GO" id="GO:0003676">
    <property type="term" value="F:nucleic acid binding"/>
    <property type="evidence" value="ECO:0007669"/>
    <property type="project" value="InterPro"/>
</dbReference>
<dbReference type="InterPro" id="IPR052929">
    <property type="entry name" value="RNase_H-like_EbsB-rel"/>
</dbReference>
<sequence>MGVFKINVDGATSDQGRNSSIGVIIRDCNGQVVAAFSKYLLGRFAAEQVEALAMEQGILLAQELRLSRVILESDALAVIQAINDNSTGSDLGHLLQGIQLVRETFESCTFKYLNRDLNVVAHELAQLARRNETSCMWKGVTPPAVSMLAQMDLLSLNVFGLASCCICLFCTPFWFY</sequence>
<comment type="caution">
    <text evidence="3">The sequence shown here is derived from an EMBL/GenBank/DDBJ whole genome shotgun (WGS) entry which is preliminary data.</text>
</comment>
<dbReference type="InterPro" id="IPR002156">
    <property type="entry name" value="RNaseH_domain"/>
</dbReference>
<evidence type="ECO:0000259" key="2">
    <source>
        <dbReference type="Pfam" id="PF13456"/>
    </source>
</evidence>
<dbReference type="CDD" id="cd06222">
    <property type="entry name" value="RNase_H_like"/>
    <property type="match status" value="1"/>
</dbReference>
<dbReference type="PANTHER" id="PTHR47074">
    <property type="entry name" value="BNAC02G40300D PROTEIN"/>
    <property type="match status" value="1"/>
</dbReference>
<feature type="transmembrane region" description="Helical" evidence="1">
    <location>
        <begin position="153"/>
        <end position="175"/>
    </location>
</feature>
<dbReference type="InterPro" id="IPR036397">
    <property type="entry name" value="RNaseH_sf"/>
</dbReference>
<dbReference type="InterPro" id="IPR012337">
    <property type="entry name" value="RNaseH-like_sf"/>
</dbReference>
<proteinExistence type="predicted"/>
<dbReference type="GO" id="GO:0004523">
    <property type="term" value="F:RNA-DNA hybrid ribonuclease activity"/>
    <property type="evidence" value="ECO:0007669"/>
    <property type="project" value="InterPro"/>
</dbReference>
<dbReference type="InterPro" id="IPR044730">
    <property type="entry name" value="RNase_H-like_dom_plant"/>
</dbReference>
<reference evidence="3 4" key="1">
    <citation type="submission" date="2024-01" db="EMBL/GenBank/DDBJ databases">
        <title>A telomere-to-telomere, gap-free genome of sweet tea (Lithocarpus litseifolius).</title>
        <authorList>
            <person name="Zhou J."/>
        </authorList>
    </citation>
    <scope>NUCLEOTIDE SEQUENCE [LARGE SCALE GENOMIC DNA]</scope>
    <source>
        <strain evidence="3">Zhou-2022a</strain>
        <tissue evidence="3">Leaf</tissue>
    </source>
</reference>
<dbReference type="EMBL" id="JAZDWU010000011">
    <property type="protein sequence ID" value="KAK9986583.1"/>
    <property type="molecule type" value="Genomic_DNA"/>
</dbReference>
<organism evidence="3 4">
    <name type="scientific">Lithocarpus litseifolius</name>
    <dbReference type="NCBI Taxonomy" id="425828"/>
    <lineage>
        <taxon>Eukaryota</taxon>
        <taxon>Viridiplantae</taxon>
        <taxon>Streptophyta</taxon>
        <taxon>Embryophyta</taxon>
        <taxon>Tracheophyta</taxon>
        <taxon>Spermatophyta</taxon>
        <taxon>Magnoliopsida</taxon>
        <taxon>eudicotyledons</taxon>
        <taxon>Gunneridae</taxon>
        <taxon>Pentapetalae</taxon>
        <taxon>rosids</taxon>
        <taxon>fabids</taxon>
        <taxon>Fagales</taxon>
        <taxon>Fagaceae</taxon>
        <taxon>Lithocarpus</taxon>
    </lineage>
</organism>
<name>A0AAW2BMH8_9ROSI</name>
<dbReference type="Gene3D" id="3.30.420.10">
    <property type="entry name" value="Ribonuclease H-like superfamily/Ribonuclease H"/>
    <property type="match status" value="1"/>
</dbReference>
<protein>
    <recommendedName>
        <fullName evidence="2">RNase H type-1 domain-containing protein</fullName>
    </recommendedName>
</protein>
<keyword evidence="1" id="KW-0472">Membrane</keyword>
<keyword evidence="1" id="KW-1133">Transmembrane helix</keyword>
<dbReference type="AlphaFoldDB" id="A0AAW2BMH8"/>
<accession>A0AAW2BMH8</accession>
<dbReference type="SUPFAM" id="SSF53098">
    <property type="entry name" value="Ribonuclease H-like"/>
    <property type="match status" value="1"/>
</dbReference>
<dbReference type="Proteomes" id="UP001459277">
    <property type="component" value="Unassembled WGS sequence"/>
</dbReference>
<evidence type="ECO:0000256" key="1">
    <source>
        <dbReference type="SAM" id="Phobius"/>
    </source>
</evidence>
<dbReference type="PANTHER" id="PTHR47074:SF48">
    <property type="entry name" value="POLYNUCLEOTIDYL TRANSFERASE, RIBONUCLEASE H-LIKE SUPERFAMILY PROTEIN"/>
    <property type="match status" value="1"/>
</dbReference>
<evidence type="ECO:0000313" key="4">
    <source>
        <dbReference type="Proteomes" id="UP001459277"/>
    </source>
</evidence>